<accession>A0A1I3L480</accession>
<dbReference type="AlphaFoldDB" id="A0A1I3L480"/>
<keyword evidence="2" id="KW-0472">Membrane</keyword>
<feature type="region of interest" description="Disordered" evidence="1">
    <location>
        <begin position="54"/>
        <end position="73"/>
    </location>
</feature>
<dbReference type="EMBL" id="FORT01000001">
    <property type="protein sequence ID" value="SFI79448.1"/>
    <property type="molecule type" value="Genomic_DNA"/>
</dbReference>
<dbReference type="Proteomes" id="UP000198915">
    <property type="component" value="Unassembled WGS sequence"/>
</dbReference>
<reference evidence="4" key="1">
    <citation type="submission" date="2016-10" db="EMBL/GenBank/DDBJ databases">
        <authorList>
            <person name="Varghese N."/>
            <person name="Submissions S."/>
        </authorList>
    </citation>
    <scope>NUCLEOTIDE SEQUENCE [LARGE SCALE GENOMIC DNA]</scope>
    <source>
        <strain evidence="4">OK042</strain>
    </source>
</reference>
<feature type="transmembrane region" description="Helical" evidence="2">
    <location>
        <begin position="6"/>
        <end position="25"/>
    </location>
</feature>
<evidence type="ECO:0000313" key="4">
    <source>
        <dbReference type="Proteomes" id="UP000198915"/>
    </source>
</evidence>
<gene>
    <name evidence="3" type="ORF">SAMN05518846_101179</name>
</gene>
<proteinExistence type="predicted"/>
<dbReference type="RefSeq" id="WP_092266072.1">
    <property type="nucleotide sequence ID" value="NZ_FORT01000001.1"/>
</dbReference>
<evidence type="ECO:0000256" key="2">
    <source>
        <dbReference type="SAM" id="Phobius"/>
    </source>
</evidence>
<protein>
    <submittedName>
        <fullName evidence="3">Uncharacterized protein</fullName>
    </submittedName>
</protein>
<feature type="compositionally biased region" description="Basic and acidic residues" evidence="1">
    <location>
        <begin position="59"/>
        <end position="73"/>
    </location>
</feature>
<keyword evidence="2" id="KW-0812">Transmembrane</keyword>
<evidence type="ECO:0000256" key="1">
    <source>
        <dbReference type="SAM" id="MobiDB-lite"/>
    </source>
</evidence>
<sequence>MHDKGLYVLYLVGIQVLLFILYPLLEFKIKNDGLTFAVLLIASHFIAKTLSSPAGVWSDHSKKSAVKNKDFEQ</sequence>
<organism evidence="3 4">
    <name type="scientific">Brevibacillus centrosporus</name>
    <dbReference type="NCBI Taxonomy" id="54910"/>
    <lineage>
        <taxon>Bacteria</taxon>
        <taxon>Bacillati</taxon>
        <taxon>Bacillota</taxon>
        <taxon>Bacilli</taxon>
        <taxon>Bacillales</taxon>
        <taxon>Paenibacillaceae</taxon>
        <taxon>Brevibacillus</taxon>
    </lineage>
</organism>
<keyword evidence="4" id="KW-1185">Reference proteome</keyword>
<name>A0A1I3L480_9BACL</name>
<evidence type="ECO:0000313" key="3">
    <source>
        <dbReference type="EMBL" id="SFI79448.1"/>
    </source>
</evidence>
<keyword evidence="2" id="KW-1133">Transmembrane helix</keyword>